<dbReference type="PROSITE" id="PS50005">
    <property type="entry name" value="TPR"/>
    <property type="match status" value="1"/>
</dbReference>
<evidence type="ECO:0000259" key="3">
    <source>
        <dbReference type="Pfam" id="PF06580"/>
    </source>
</evidence>
<gene>
    <name evidence="4" type="ORF">GCM10011531_23390</name>
</gene>
<dbReference type="Pfam" id="PF13424">
    <property type="entry name" value="TPR_12"/>
    <property type="match status" value="3"/>
</dbReference>
<dbReference type="EMBL" id="BMIC01000005">
    <property type="protein sequence ID" value="GFZ90977.1"/>
    <property type="molecule type" value="Genomic_DNA"/>
</dbReference>
<keyword evidence="2" id="KW-0812">Transmembrane</keyword>
<keyword evidence="1" id="KW-0802">TPR repeat</keyword>
<organism evidence="4 5">
    <name type="scientific">Aquaticitalea lipolytica</name>
    <dbReference type="NCBI Taxonomy" id="1247562"/>
    <lineage>
        <taxon>Bacteria</taxon>
        <taxon>Pseudomonadati</taxon>
        <taxon>Bacteroidota</taxon>
        <taxon>Flavobacteriia</taxon>
        <taxon>Flavobacteriales</taxon>
        <taxon>Flavobacteriaceae</taxon>
        <taxon>Aquaticitalea</taxon>
    </lineage>
</organism>
<protein>
    <recommendedName>
        <fullName evidence="3">Signal transduction histidine kinase internal region domain-containing protein</fullName>
    </recommendedName>
</protein>
<evidence type="ECO:0000256" key="1">
    <source>
        <dbReference type="PROSITE-ProRule" id="PRU00339"/>
    </source>
</evidence>
<dbReference type="InterPro" id="IPR036890">
    <property type="entry name" value="HATPase_C_sf"/>
</dbReference>
<evidence type="ECO:0000256" key="2">
    <source>
        <dbReference type="SAM" id="Phobius"/>
    </source>
</evidence>
<accession>A0A8J2XJA9</accession>
<sequence length="631" mass="72417">MAQTNKDSIFNESIMHSRLIKLKNYSSIDSVFSSFKNDSIKMKTLASRASENKYPEVECYALISVGNIYRNVSNYETSINILKKAEKIADSINNVELKVVSLNMLGVVYRRIDLIRPALDYHKRALDIASSFKNPSAELKHSVAVSQNSLGNIYLTLEQYDLAISLFTKSLKIEEESNNILGLAINNQNIGYAQEAMGNLDIALKHFELSLDYNTQINSDIGLVICYNSIGKIYTKQNRLKEAEIILEKALQKSLIINDKYYIATSYINFGSNLNELKQYKASENYLLKALEISNQYGLKSFIIESHEALSNLYNNTKQFEKALFHYKSAIDFEKTLTSKINIQYANDIILQYEDEVKNNQIKALAEENELVKLKLNRNQKIFWFTLLGLIILAIILFSVNRTRQLNNEKQILTLEQDMLRSQMNPHFIFNSLNSIKLYIINNEKENAVYYLNKFSKFIRKILIASTEKEMSLEDELETMQLYMNIENIRFSNAIDFKINVEESINTASIKVPSLILQPFLENALWHGLSSKNDEKNIVLNVYKTSDDFVTISITDNGIGRKEAERINKDKVLKRKSVGINITKARLANFSKRYTTDYKITIEDLYNDTKKPIGTKVIVNIPTRSNALKTA</sequence>
<dbReference type="SUPFAM" id="SSF55874">
    <property type="entry name" value="ATPase domain of HSP90 chaperone/DNA topoisomerase II/histidine kinase"/>
    <property type="match status" value="1"/>
</dbReference>
<dbReference type="Gene3D" id="1.25.40.10">
    <property type="entry name" value="Tetratricopeptide repeat domain"/>
    <property type="match status" value="2"/>
</dbReference>
<dbReference type="Gene3D" id="3.30.565.10">
    <property type="entry name" value="Histidine kinase-like ATPase, C-terminal domain"/>
    <property type="match status" value="1"/>
</dbReference>
<dbReference type="InterPro" id="IPR019734">
    <property type="entry name" value="TPR_rpt"/>
</dbReference>
<dbReference type="Proteomes" id="UP000598120">
    <property type="component" value="Unassembled WGS sequence"/>
</dbReference>
<dbReference type="Pfam" id="PF06580">
    <property type="entry name" value="His_kinase"/>
    <property type="match status" value="1"/>
</dbReference>
<dbReference type="SMART" id="SM00028">
    <property type="entry name" value="TPR"/>
    <property type="match status" value="7"/>
</dbReference>
<dbReference type="AlphaFoldDB" id="A0A8J2XJA9"/>
<dbReference type="Pfam" id="PF13181">
    <property type="entry name" value="TPR_8"/>
    <property type="match status" value="1"/>
</dbReference>
<feature type="domain" description="Signal transduction histidine kinase internal region" evidence="3">
    <location>
        <begin position="416"/>
        <end position="494"/>
    </location>
</feature>
<comment type="caution">
    <text evidence="4">The sequence shown here is derived from an EMBL/GenBank/DDBJ whole genome shotgun (WGS) entry which is preliminary data.</text>
</comment>
<proteinExistence type="predicted"/>
<dbReference type="InterPro" id="IPR011990">
    <property type="entry name" value="TPR-like_helical_dom_sf"/>
</dbReference>
<dbReference type="PANTHER" id="PTHR34220">
    <property type="entry name" value="SENSOR HISTIDINE KINASE YPDA"/>
    <property type="match status" value="1"/>
</dbReference>
<feature type="transmembrane region" description="Helical" evidence="2">
    <location>
        <begin position="382"/>
        <end position="400"/>
    </location>
</feature>
<dbReference type="InterPro" id="IPR010559">
    <property type="entry name" value="Sig_transdc_His_kin_internal"/>
</dbReference>
<dbReference type="GO" id="GO:0016020">
    <property type="term" value="C:membrane"/>
    <property type="evidence" value="ECO:0007669"/>
    <property type="project" value="InterPro"/>
</dbReference>
<evidence type="ECO:0000313" key="5">
    <source>
        <dbReference type="Proteomes" id="UP000598120"/>
    </source>
</evidence>
<dbReference type="PANTHER" id="PTHR34220:SF7">
    <property type="entry name" value="SENSOR HISTIDINE KINASE YPDA"/>
    <property type="match status" value="1"/>
</dbReference>
<dbReference type="RefSeq" id="WP_229660218.1">
    <property type="nucleotide sequence ID" value="NZ_BMIC01000005.1"/>
</dbReference>
<dbReference type="SUPFAM" id="SSF48452">
    <property type="entry name" value="TPR-like"/>
    <property type="match status" value="2"/>
</dbReference>
<keyword evidence="2" id="KW-1133">Transmembrane helix</keyword>
<dbReference type="InterPro" id="IPR050640">
    <property type="entry name" value="Bact_2-comp_sensor_kinase"/>
</dbReference>
<reference evidence="4 5" key="1">
    <citation type="journal article" date="2014" name="Int. J. Syst. Evol. Microbiol.">
        <title>Complete genome sequence of Corynebacterium casei LMG S-19264T (=DSM 44701T), isolated from a smear-ripened cheese.</title>
        <authorList>
            <consortium name="US DOE Joint Genome Institute (JGI-PGF)"/>
            <person name="Walter F."/>
            <person name="Albersmeier A."/>
            <person name="Kalinowski J."/>
            <person name="Ruckert C."/>
        </authorList>
    </citation>
    <scope>NUCLEOTIDE SEQUENCE [LARGE SCALE GENOMIC DNA]</scope>
    <source>
        <strain evidence="4 5">CGMCC 1.15295</strain>
    </source>
</reference>
<evidence type="ECO:0000313" key="4">
    <source>
        <dbReference type="EMBL" id="GFZ90977.1"/>
    </source>
</evidence>
<keyword evidence="2" id="KW-0472">Membrane</keyword>
<keyword evidence="5" id="KW-1185">Reference proteome</keyword>
<dbReference type="GO" id="GO:0000155">
    <property type="term" value="F:phosphorelay sensor kinase activity"/>
    <property type="evidence" value="ECO:0007669"/>
    <property type="project" value="InterPro"/>
</dbReference>
<name>A0A8J2XJA9_9FLAO</name>
<feature type="repeat" description="TPR" evidence="1">
    <location>
        <begin position="144"/>
        <end position="177"/>
    </location>
</feature>